<feature type="compositionally biased region" description="Basic and acidic residues" evidence="1">
    <location>
        <begin position="309"/>
        <end position="324"/>
    </location>
</feature>
<accession>A0ABQ9Y1Z9</accession>
<dbReference type="Proteomes" id="UP001281761">
    <property type="component" value="Unassembled WGS sequence"/>
</dbReference>
<keyword evidence="3" id="KW-1185">Reference proteome</keyword>
<proteinExistence type="predicted"/>
<evidence type="ECO:0000256" key="1">
    <source>
        <dbReference type="SAM" id="MobiDB-lite"/>
    </source>
</evidence>
<feature type="region of interest" description="Disordered" evidence="1">
    <location>
        <begin position="304"/>
        <end position="325"/>
    </location>
</feature>
<dbReference type="EMBL" id="JARBJD010000043">
    <property type="protein sequence ID" value="KAK2957761.1"/>
    <property type="molecule type" value="Genomic_DNA"/>
</dbReference>
<organism evidence="2 3">
    <name type="scientific">Blattamonas nauphoetae</name>
    <dbReference type="NCBI Taxonomy" id="2049346"/>
    <lineage>
        <taxon>Eukaryota</taxon>
        <taxon>Metamonada</taxon>
        <taxon>Preaxostyla</taxon>
        <taxon>Oxymonadida</taxon>
        <taxon>Blattamonas</taxon>
    </lineage>
</organism>
<reference evidence="2 3" key="1">
    <citation type="journal article" date="2022" name="bioRxiv">
        <title>Genomics of Preaxostyla Flagellates Illuminates Evolutionary Transitions and the Path Towards Mitochondrial Loss.</title>
        <authorList>
            <person name="Novak L.V.F."/>
            <person name="Treitli S.C."/>
            <person name="Pyrih J."/>
            <person name="Halakuc P."/>
            <person name="Pipaliya S.V."/>
            <person name="Vacek V."/>
            <person name="Brzon O."/>
            <person name="Soukal P."/>
            <person name="Eme L."/>
            <person name="Dacks J.B."/>
            <person name="Karnkowska A."/>
            <person name="Elias M."/>
            <person name="Hampl V."/>
        </authorList>
    </citation>
    <scope>NUCLEOTIDE SEQUENCE [LARGE SCALE GENOMIC DNA]</scope>
    <source>
        <strain evidence="2">NAU3</strain>
        <tissue evidence="2">Gut</tissue>
    </source>
</reference>
<name>A0ABQ9Y1Z9_9EUKA</name>
<sequence length="345" mass="38757">MENETKSPSTIRFNEEPFLSFDTKSQLSFEDKSRIYNSLVALVKADYPFDTALQDRAAQFLKCLEPKWRDKPKLADKLVTDLVPSSDGSHSGFVDSITTLLSSPHSTVAASALSFFQKTTFASLPAIRKGLVESDLINKLLATVRPHTLPLSGNDEIFNILTKIIGNSIYLASPRSLSDLSITDTVDKYNHREMIFQKVVIASSPFVTFLISNRYSLNEDLLFSFMSLLTIHIQIGPFHRPTLEFVLASPILMAFTSCLSFFEDDHVLWVTLNNIHSSLREWTEEGPEVAQSAKRILQALRSEGSEDTLEQKMMNDKGGDDGRSVDWSCRFISQKLGSNVEFPEE</sequence>
<comment type="caution">
    <text evidence="2">The sequence shown here is derived from an EMBL/GenBank/DDBJ whole genome shotgun (WGS) entry which is preliminary data.</text>
</comment>
<evidence type="ECO:0000313" key="2">
    <source>
        <dbReference type="EMBL" id="KAK2957761.1"/>
    </source>
</evidence>
<evidence type="ECO:0000313" key="3">
    <source>
        <dbReference type="Proteomes" id="UP001281761"/>
    </source>
</evidence>
<protein>
    <submittedName>
        <fullName evidence="2">Uncharacterized protein</fullName>
    </submittedName>
</protein>
<gene>
    <name evidence="2" type="ORF">BLNAU_7195</name>
</gene>